<dbReference type="EMBL" id="SWJQ01000014">
    <property type="protein sequence ID" value="TRZ26330.1"/>
    <property type="molecule type" value="Genomic_DNA"/>
</dbReference>
<reference evidence="1" key="1">
    <citation type="submission" date="2019-04" db="EMBL/GenBank/DDBJ databases">
        <title>Genome assembly of Zosterops borbonicus 15179.</title>
        <authorList>
            <person name="Leroy T."/>
            <person name="Anselmetti Y."/>
            <person name="Tilak M.-K."/>
            <person name="Nabholz B."/>
        </authorList>
    </citation>
    <scope>NUCLEOTIDE SEQUENCE</scope>
    <source>
        <strain evidence="1">HGM_15179</strain>
        <tissue evidence="1">Muscle</tissue>
    </source>
</reference>
<comment type="caution">
    <text evidence="1">The sequence shown here is derived from an EMBL/GenBank/DDBJ whole genome shotgun (WGS) entry which is preliminary data.</text>
</comment>
<dbReference type="Proteomes" id="UP000796761">
    <property type="component" value="Unassembled WGS sequence"/>
</dbReference>
<proteinExistence type="predicted"/>
<name>A0A8K1LTI9_9PASS</name>
<keyword evidence="2" id="KW-1185">Reference proteome</keyword>
<feature type="non-terminal residue" evidence="1">
    <location>
        <position position="58"/>
    </location>
</feature>
<sequence>VLTFEAHWNSIQIGTGESESVIDTYTKSRGKVQLPSTEGVDGPALFSLENKWLKQEVK</sequence>
<dbReference type="AlphaFoldDB" id="A0A8K1LTI9"/>
<evidence type="ECO:0000313" key="2">
    <source>
        <dbReference type="Proteomes" id="UP000796761"/>
    </source>
</evidence>
<accession>A0A8K1LTI9</accession>
<evidence type="ECO:0000313" key="1">
    <source>
        <dbReference type="EMBL" id="TRZ26330.1"/>
    </source>
</evidence>
<protein>
    <submittedName>
        <fullName evidence="1">Uncharacterized protein</fullName>
    </submittedName>
</protein>
<gene>
    <name evidence="1" type="ORF">HGM15179_000684</name>
</gene>
<organism evidence="1 2">
    <name type="scientific">Zosterops borbonicus</name>
    <dbReference type="NCBI Taxonomy" id="364589"/>
    <lineage>
        <taxon>Eukaryota</taxon>
        <taxon>Metazoa</taxon>
        <taxon>Chordata</taxon>
        <taxon>Craniata</taxon>
        <taxon>Vertebrata</taxon>
        <taxon>Euteleostomi</taxon>
        <taxon>Archelosauria</taxon>
        <taxon>Archosauria</taxon>
        <taxon>Dinosauria</taxon>
        <taxon>Saurischia</taxon>
        <taxon>Theropoda</taxon>
        <taxon>Coelurosauria</taxon>
        <taxon>Aves</taxon>
        <taxon>Neognathae</taxon>
        <taxon>Neoaves</taxon>
        <taxon>Telluraves</taxon>
        <taxon>Australaves</taxon>
        <taxon>Passeriformes</taxon>
        <taxon>Sylvioidea</taxon>
        <taxon>Zosteropidae</taxon>
        <taxon>Zosterops</taxon>
    </lineage>
</organism>